<dbReference type="PANTHER" id="PTHR43095:SF2">
    <property type="entry name" value="GLUCONOKINASE"/>
    <property type="match status" value="1"/>
</dbReference>
<dbReference type="Pfam" id="PF02782">
    <property type="entry name" value="FGGY_C"/>
    <property type="match status" value="1"/>
</dbReference>
<reference evidence="7 8" key="1">
    <citation type="submission" date="2019-03" db="EMBL/GenBank/DDBJ databases">
        <title>Genomic Encyclopedia of Archaeal and Bacterial Type Strains, Phase II (KMG-II): from individual species to whole genera.</title>
        <authorList>
            <person name="Goeker M."/>
        </authorList>
    </citation>
    <scope>NUCLEOTIDE SEQUENCE [LARGE SCALE GENOMIC DNA]</scope>
    <source>
        <strain evidence="7 8">DSM 19034</strain>
    </source>
</reference>
<evidence type="ECO:0000259" key="6">
    <source>
        <dbReference type="Pfam" id="PF02782"/>
    </source>
</evidence>
<dbReference type="GO" id="GO:0005975">
    <property type="term" value="P:carbohydrate metabolic process"/>
    <property type="evidence" value="ECO:0007669"/>
    <property type="project" value="InterPro"/>
</dbReference>
<dbReference type="GO" id="GO:0016773">
    <property type="term" value="F:phosphotransferase activity, alcohol group as acceptor"/>
    <property type="evidence" value="ECO:0007669"/>
    <property type="project" value="InterPro"/>
</dbReference>
<evidence type="ECO:0000256" key="3">
    <source>
        <dbReference type="ARBA" id="ARBA00022777"/>
    </source>
</evidence>
<dbReference type="PROSITE" id="PS00445">
    <property type="entry name" value="FGGY_KINASES_2"/>
    <property type="match status" value="1"/>
</dbReference>
<proteinExistence type="inferred from homology"/>
<dbReference type="Proteomes" id="UP000295499">
    <property type="component" value="Unassembled WGS sequence"/>
</dbReference>
<dbReference type="GO" id="GO:0016301">
    <property type="term" value="F:kinase activity"/>
    <property type="evidence" value="ECO:0007669"/>
    <property type="project" value="UniProtKB-KW"/>
</dbReference>
<dbReference type="InterPro" id="IPR050406">
    <property type="entry name" value="FGGY_Carb_Kinase"/>
</dbReference>
<organism evidence="7 8">
    <name type="scientific">Pedobacter duraquae</name>
    <dbReference type="NCBI Taxonomy" id="425511"/>
    <lineage>
        <taxon>Bacteria</taxon>
        <taxon>Pseudomonadati</taxon>
        <taxon>Bacteroidota</taxon>
        <taxon>Sphingobacteriia</taxon>
        <taxon>Sphingobacteriales</taxon>
        <taxon>Sphingobacteriaceae</taxon>
        <taxon>Pedobacter</taxon>
    </lineage>
</organism>
<evidence type="ECO:0000256" key="2">
    <source>
        <dbReference type="ARBA" id="ARBA00022679"/>
    </source>
</evidence>
<comment type="similarity">
    <text evidence="1 4">Belongs to the FGGY kinase family.</text>
</comment>
<keyword evidence="8" id="KW-1185">Reference proteome</keyword>
<gene>
    <name evidence="7" type="ORF">CLV32_1796</name>
</gene>
<dbReference type="Gene3D" id="3.30.420.40">
    <property type="match status" value="2"/>
</dbReference>
<evidence type="ECO:0000256" key="4">
    <source>
        <dbReference type="RuleBase" id="RU003733"/>
    </source>
</evidence>
<dbReference type="RefSeq" id="WP_133554473.1">
    <property type="nucleotide sequence ID" value="NZ_SNWM01000002.1"/>
</dbReference>
<protein>
    <submittedName>
        <fullName evidence="7">Gluconate kinase (FGGY family)</fullName>
    </submittedName>
</protein>
<dbReference type="InterPro" id="IPR043129">
    <property type="entry name" value="ATPase_NBD"/>
</dbReference>
<sequence length="500" mass="54555">MTEPYIIGIDVGTGSTKALAIALSGTIHHVTQHSYPTYSERAGMSEQDPEEIWVAFQHCIHDIISHCGKQPVAISISTAMHSIIPVSEDGKALSYLITWADSRSEDIATALRNSPEGPQFYRTSGTPIHAMSPLCKLLWLKKSDPLLFNASSRFISIKAYIWHKLFGEFEEDYAIASATGLFDILELQWSADILDYAGITYLQLPKPVPTYHVRTDIIPEIATQMNLSPGLSVCIGASDGCTANLGTGVVASGTAALTIGTSGAVRITSSHPIYNEESMTFNYILDSNTYVCGGAINNGGLAIDWAIKTLMSVEKTKQSHFDTFFQLASETPAGADGLFFLPYLTGDRAPIWDSSSNGAFIGLKNKHTQQHLFKAVLEGVCYPLCQILNALERNNTAIDKIHVSGGFINSPVWLQTLSDICGKKLYLMQTEDASAIGAAILAARVLFPGDERIELASQVAQAFVVPDVKSHAVYRSRLPLFSRLYSDLKETMHLINDLKN</sequence>
<feature type="domain" description="Carbohydrate kinase FGGY C-terminal" evidence="6">
    <location>
        <begin position="255"/>
        <end position="444"/>
    </location>
</feature>
<name>A0A4R6IL86_9SPHI</name>
<evidence type="ECO:0000313" key="8">
    <source>
        <dbReference type="Proteomes" id="UP000295499"/>
    </source>
</evidence>
<dbReference type="InterPro" id="IPR018485">
    <property type="entry name" value="FGGY_C"/>
</dbReference>
<comment type="caution">
    <text evidence="7">The sequence shown here is derived from an EMBL/GenBank/DDBJ whole genome shotgun (WGS) entry which is preliminary data.</text>
</comment>
<evidence type="ECO:0000256" key="1">
    <source>
        <dbReference type="ARBA" id="ARBA00009156"/>
    </source>
</evidence>
<keyword evidence="3 4" id="KW-0418">Kinase</keyword>
<accession>A0A4R6IL86</accession>
<keyword evidence="2 4" id="KW-0808">Transferase</keyword>
<dbReference type="InterPro" id="IPR000577">
    <property type="entry name" value="Carb_kinase_FGGY"/>
</dbReference>
<dbReference type="InterPro" id="IPR018484">
    <property type="entry name" value="FGGY_N"/>
</dbReference>
<dbReference type="SUPFAM" id="SSF53067">
    <property type="entry name" value="Actin-like ATPase domain"/>
    <property type="match status" value="2"/>
</dbReference>
<dbReference type="PIRSF" id="PIRSF000538">
    <property type="entry name" value="GlpK"/>
    <property type="match status" value="1"/>
</dbReference>
<dbReference type="OrthoDB" id="9805576at2"/>
<evidence type="ECO:0000313" key="7">
    <source>
        <dbReference type="EMBL" id="TDO22811.1"/>
    </source>
</evidence>
<dbReference type="InterPro" id="IPR018483">
    <property type="entry name" value="Carb_kinase_FGGY_CS"/>
</dbReference>
<dbReference type="AlphaFoldDB" id="A0A4R6IL86"/>
<dbReference type="CDD" id="cd07770">
    <property type="entry name" value="ASKHA_NBD_FGGY_GntK"/>
    <property type="match status" value="1"/>
</dbReference>
<dbReference type="EMBL" id="SNWM01000002">
    <property type="protein sequence ID" value="TDO22811.1"/>
    <property type="molecule type" value="Genomic_DNA"/>
</dbReference>
<dbReference type="Pfam" id="PF00370">
    <property type="entry name" value="FGGY_N"/>
    <property type="match status" value="1"/>
</dbReference>
<evidence type="ECO:0000259" key="5">
    <source>
        <dbReference type="Pfam" id="PF00370"/>
    </source>
</evidence>
<feature type="domain" description="Carbohydrate kinase FGGY N-terminal" evidence="5">
    <location>
        <begin position="5"/>
        <end position="246"/>
    </location>
</feature>
<dbReference type="PANTHER" id="PTHR43095">
    <property type="entry name" value="SUGAR KINASE"/>
    <property type="match status" value="1"/>
</dbReference>